<keyword evidence="3" id="KW-1185">Reference proteome</keyword>
<evidence type="ECO:0000256" key="1">
    <source>
        <dbReference type="SAM" id="MobiDB-lite"/>
    </source>
</evidence>
<evidence type="ECO:0000313" key="3">
    <source>
        <dbReference type="Proteomes" id="UP000233551"/>
    </source>
</evidence>
<dbReference type="AlphaFoldDB" id="A0A2I0I8M3"/>
<comment type="caution">
    <text evidence="2">The sequence shown here is derived from an EMBL/GenBank/DDBJ whole genome shotgun (WGS) entry which is preliminary data.</text>
</comment>
<proteinExistence type="predicted"/>
<feature type="region of interest" description="Disordered" evidence="1">
    <location>
        <begin position="1"/>
        <end position="20"/>
    </location>
</feature>
<gene>
    <name evidence="2" type="ORF">CRG98_039286</name>
</gene>
<name>A0A2I0I8M3_PUNGR</name>
<accession>A0A2I0I8M3</accession>
<protein>
    <submittedName>
        <fullName evidence="2">Uncharacterized protein</fullName>
    </submittedName>
</protein>
<sequence>MADPAVSRPSNREGTAPVEGRSGSLCVRVGARSVSLFISLSPSPSLTSSVFFFKLLSFFFIFFTVDDARGEEMGDGNGTKLSVEKPVKARLPPKRGAVKVRILKLLVEKLVSLCFPPMADLREAGSSTSKPTSAVSPFPNK</sequence>
<evidence type="ECO:0000313" key="2">
    <source>
        <dbReference type="EMBL" id="PKI40331.1"/>
    </source>
</evidence>
<dbReference type="Proteomes" id="UP000233551">
    <property type="component" value="Unassembled WGS sequence"/>
</dbReference>
<reference evidence="2 3" key="1">
    <citation type="submission" date="2017-11" db="EMBL/GenBank/DDBJ databases">
        <title>De-novo sequencing of pomegranate (Punica granatum L.) genome.</title>
        <authorList>
            <person name="Akparov Z."/>
            <person name="Amiraslanov A."/>
            <person name="Hajiyeva S."/>
            <person name="Abbasov M."/>
            <person name="Kaur K."/>
            <person name="Hamwieh A."/>
            <person name="Solovyev V."/>
            <person name="Salamov A."/>
            <person name="Braich B."/>
            <person name="Kosarev P."/>
            <person name="Mahmoud A."/>
            <person name="Hajiyev E."/>
            <person name="Babayeva S."/>
            <person name="Izzatullayeva V."/>
            <person name="Mammadov A."/>
            <person name="Mammadov A."/>
            <person name="Sharifova S."/>
            <person name="Ojaghi J."/>
            <person name="Eynullazada K."/>
            <person name="Bayramov B."/>
            <person name="Abdulazimova A."/>
            <person name="Shahmuradov I."/>
        </authorList>
    </citation>
    <scope>NUCLEOTIDE SEQUENCE [LARGE SCALE GENOMIC DNA]</scope>
    <source>
        <strain evidence="3">cv. AG2017</strain>
        <tissue evidence="2">Leaf</tissue>
    </source>
</reference>
<dbReference type="EMBL" id="PGOL01003604">
    <property type="protein sequence ID" value="PKI40331.1"/>
    <property type="molecule type" value="Genomic_DNA"/>
</dbReference>
<organism evidence="2 3">
    <name type="scientific">Punica granatum</name>
    <name type="common">Pomegranate</name>
    <dbReference type="NCBI Taxonomy" id="22663"/>
    <lineage>
        <taxon>Eukaryota</taxon>
        <taxon>Viridiplantae</taxon>
        <taxon>Streptophyta</taxon>
        <taxon>Embryophyta</taxon>
        <taxon>Tracheophyta</taxon>
        <taxon>Spermatophyta</taxon>
        <taxon>Magnoliopsida</taxon>
        <taxon>eudicotyledons</taxon>
        <taxon>Gunneridae</taxon>
        <taxon>Pentapetalae</taxon>
        <taxon>rosids</taxon>
        <taxon>malvids</taxon>
        <taxon>Myrtales</taxon>
        <taxon>Lythraceae</taxon>
        <taxon>Punica</taxon>
    </lineage>
</organism>